<comment type="caution">
    <text evidence="1">The sequence shown here is derived from an EMBL/GenBank/DDBJ whole genome shotgun (WGS) entry which is preliminary data.</text>
</comment>
<keyword evidence="2" id="KW-1185">Reference proteome</keyword>
<evidence type="ECO:0000313" key="2">
    <source>
        <dbReference type="Proteomes" id="UP001501469"/>
    </source>
</evidence>
<organism evidence="1 2">
    <name type="scientific">Hymenobacter glaciei</name>
    <dbReference type="NCBI Taxonomy" id="877209"/>
    <lineage>
        <taxon>Bacteria</taxon>
        <taxon>Pseudomonadati</taxon>
        <taxon>Bacteroidota</taxon>
        <taxon>Cytophagia</taxon>
        <taxon>Cytophagales</taxon>
        <taxon>Hymenobacteraceae</taxon>
        <taxon>Hymenobacter</taxon>
    </lineage>
</organism>
<dbReference type="EMBL" id="BAABDK010000013">
    <property type="protein sequence ID" value="GAA4032939.1"/>
    <property type="molecule type" value="Genomic_DNA"/>
</dbReference>
<reference evidence="2" key="1">
    <citation type="journal article" date="2019" name="Int. J. Syst. Evol. Microbiol.">
        <title>The Global Catalogue of Microorganisms (GCM) 10K type strain sequencing project: providing services to taxonomists for standard genome sequencing and annotation.</title>
        <authorList>
            <consortium name="The Broad Institute Genomics Platform"/>
            <consortium name="The Broad Institute Genome Sequencing Center for Infectious Disease"/>
            <person name="Wu L."/>
            <person name="Ma J."/>
        </authorList>
    </citation>
    <scope>NUCLEOTIDE SEQUENCE [LARGE SCALE GENOMIC DNA]</scope>
    <source>
        <strain evidence="2">JCM 17225</strain>
    </source>
</reference>
<protein>
    <recommendedName>
        <fullName evidence="3">Secreted protein</fullName>
    </recommendedName>
</protein>
<proteinExistence type="predicted"/>
<sequence>MAWGGAWYLKSWAWAMAAVLSMKVAESKSFFIRDKREEIDEAAQHAKPACLQGSNDAATGLRLHATLLL</sequence>
<name>A0ABP7U013_9BACT</name>
<evidence type="ECO:0000313" key="1">
    <source>
        <dbReference type="EMBL" id="GAA4032939.1"/>
    </source>
</evidence>
<evidence type="ECO:0008006" key="3">
    <source>
        <dbReference type="Google" id="ProtNLM"/>
    </source>
</evidence>
<gene>
    <name evidence="1" type="ORF">GCM10022409_16550</name>
</gene>
<dbReference type="Proteomes" id="UP001501469">
    <property type="component" value="Unassembled WGS sequence"/>
</dbReference>
<accession>A0ABP7U013</accession>